<proteinExistence type="predicted"/>
<feature type="compositionally biased region" description="Pro residues" evidence="4">
    <location>
        <begin position="88"/>
        <end position="103"/>
    </location>
</feature>
<dbReference type="Gene3D" id="3.30.70.330">
    <property type="match status" value="1"/>
</dbReference>
<organism evidence="6">
    <name type="scientific">Timema tahoe</name>
    <dbReference type="NCBI Taxonomy" id="61484"/>
    <lineage>
        <taxon>Eukaryota</taxon>
        <taxon>Metazoa</taxon>
        <taxon>Ecdysozoa</taxon>
        <taxon>Arthropoda</taxon>
        <taxon>Hexapoda</taxon>
        <taxon>Insecta</taxon>
        <taxon>Pterygota</taxon>
        <taxon>Neoptera</taxon>
        <taxon>Polyneoptera</taxon>
        <taxon>Phasmatodea</taxon>
        <taxon>Timematodea</taxon>
        <taxon>Timematoidea</taxon>
        <taxon>Timematidae</taxon>
        <taxon>Timema</taxon>
    </lineage>
</organism>
<dbReference type="Pfam" id="PF00076">
    <property type="entry name" value="RRM_1"/>
    <property type="match status" value="1"/>
</dbReference>
<feature type="compositionally biased region" description="Basic residues" evidence="4">
    <location>
        <begin position="182"/>
        <end position="191"/>
    </location>
</feature>
<keyword evidence="3" id="KW-0175">Coiled coil</keyword>
<evidence type="ECO:0000256" key="4">
    <source>
        <dbReference type="SAM" id="MobiDB-lite"/>
    </source>
</evidence>
<feature type="compositionally biased region" description="Basic and acidic residues" evidence="4">
    <location>
        <begin position="192"/>
        <end position="218"/>
    </location>
</feature>
<reference evidence="6" key="1">
    <citation type="submission" date="2020-11" db="EMBL/GenBank/DDBJ databases">
        <authorList>
            <person name="Tran Van P."/>
        </authorList>
    </citation>
    <scope>NUCLEOTIDE SEQUENCE</scope>
</reference>
<dbReference type="PANTHER" id="PTHR23140">
    <property type="entry name" value="RNA PROCESSING PROTEIN LD23810P"/>
    <property type="match status" value="1"/>
</dbReference>
<dbReference type="InterPro" id="IPR012677">
    <property type="entry name" value="Nucleotide-bd_a/b_plait_sf"/>
</dbReference>
<dbReference type="InterPro" id="IPR035979">
    <property type="entry name" value="RBD_domain_sf"/>
</dbReference>
<dbReference type="SUPFAM" id="SSF54928">
    <property type="entry name" value="RNA-binding domain, RBD"/>
    <property type="match status" value="1"/>
</dbReference>
<feature type="region of interest" description="Disordered" evidence="4">
    <location>
        <begin position="32"/>
        <end position="230"/>
    </location>
</feature>
<feature type="domain" description="RRM" evidence="5">
    <location>
        <begin position="238"/>
        <end position="310"/>
    </location>
</feature>
<gene>
    <name evidence="6" type="ORF">TTEB3V08_LOCUS5726</name>
</gene>
<name>A0A7R9NVF6_9NEOP</name>
<dbReference type="InterPro" id="IPR051485">
    <property type="entry name" value="SR-CTD_assoc_factor"/>
</dbReference>
<feature type="compositionally biased region" description="Pro residues" evidence="4">
    <location>
        <begin position="542"/>
        <end position="552"/>
    </location>
</feature>
<accession>A0A7R9NVF6</accession>
<dbReference type="SMART" id="SM00360">
    <property type="entry name" value="RRM"/>
    <property type="match status" value="1"/>
</dbReference>
<evidence type="ECO:0000256" key="3">
    <source>
        <dbReference type="SAM" id="Coils"/>
    </source>
</evidence>
<evidence type="ECO:0000256" key="1">
    <source>
        <dbReference type="ARBA" id="ARBA00022884"/>
    </source>
</evidence>
<feature type="compositionally biased region" description="Basic and acidic residues" evidence="4">
    <location>
        <begin position="111"/>
        <end position="127"/>
    </location>
</feature>
<feature type="coiled-coil region" evidence="3">
    <location>
        <begin position="1"/>
        <end position="28"/>
    </location>
</feature>
<dbReference type="EMBL" id="OE001869">
    <property type="protein sequence ID" value="CAD7457735.1"/>
    <property type="molecule type" value="Genomic_DNA"/>
</dbReference>
<dbReference type="GO" id="GO:0003723">
    <property type="term" value="F:RNA binding"/>
    <property type="evidence" value="ECO:0007669"/>
    <property type="project" value="UniProtKB-UniRule"/>
</dbReference>
<evidence type="ECO:0000256" key="2">
    <source>
        <dbReference type="PROSITE-ProRule" id="PRU00176"/>
    </source>
</evidence>
<dbReference type="CDD" id="cd12227">
    <property type="entry name" value="RRM_SCAF4_SCAF8"/>
    <property type="match status" value="1"/>
</dbReference>
<dbReference type="PROSITE" id="PS50102">
    <property type="entry name" value="RRM"/>
    <property type="match status" value="1"/>
</dbReference>
<evidence type="ECO:0000313" key="6">
    <source>
        <dbReference type="EMBL" id="CAD7457735.1"/>
    </source>
</evidence>
<protein>
    <recommendedName>
        <fullName evidence="5">RRM domain-containing protein</fullName>
    </recommendedName>
</protein>
<dbReference type="GO" id="GO:0005634">
    <property type="term" value="C:nucleus"/>
    <property type="evidence" value="ECO:0007669"/>
    <property type="project" value="TreeGrafter"/>
</dbReference>
<evidence type="ECO:0000259" key="5">
    <source>
        <dbReference type="PROSITE" id="PS50102"/>
    </source>
</evidence>
<feature type="compositionally biased region" description="Basic residues" evidence="4">
    <location>
        <begin position="153"/>
        <end position="172"/>
    </location>
</feature>
<dbReference type="PANTHER" id="PTHR23140:SF4">
    <property type="entry name" value="PROTEIN CBR-NRD-1"/>
    <property type="match status" value="1"/>
</dbReference>
<dbReference type="AlphaFoldDB" id="A0A7R9NVF6"/>
<dbReference type="InterPro" id="IPR000504">
    <property type="entry name" value="RRM_dom"/>
</dbReference>
<sequence length="580" mass="64562">MSQQQHELEEKVRKLQEMKQQEDEFDKHLAQTVPNLPFASECDLKPTESKPSTVEQQLPPLAQMSHFEHQDFQQNKPAYMFPGMDMSQPPPGYSHPPPLPPPTQEESSLEDGEHADSELEYIDRPGHQDTSSVEIINLDRSHSRSQSPGSTKGYRKRRSLSRDRRRNRRTRSRSPIDDNSRSRSKRRRSRSRDRDRERDREREREREKEKEREKERDRERKKRGLPPVKKDHLSVCSTTLWVGHLSKLVHQEELSDTFGEYGDIVSIDLIPPRGCAFICMNRRQDAFRALQKLKNHKLQGKAITLAWAPGKGVKGKEWKDYWEVDLGVSYIPWDKMSQEPDLLDILEEGGMIDEETVPGYLRSQTQLRHSSANSPVIPAEPMHSNKMSGPPPGFIPLPDGLPGPPPTSVAQQVLDTSQPPPLHPADAMAGPPGMPGLPGRPGPMQMVSPFAIPNVPRLLAPMGMAMGPGGMMHNVPIGVPPPGMQGILMHQQMLGGVPQPVSSPFNPAGGHVSLLGHRQLSQIPLPAPAAPQDKPATVLPLTAPPVGVPPPTSEATLPGLNEALLRVPFGLPPQLQQQQG</sequence>
<keyword evidence="1 2" id="KW-0694">RNA-binding</keyword>
<feature type="region of interest" description="Disordered" evidence="4">
    <location>
        <begin position="537"/>
        <end position="557"/>
    </location>
</feature>